<reference evidence="2" key="1">
    <citation type="submission" date="2016-10" db="EMBL/GenBank/DDBJ databases">
        <authorList>
            <person name="de Groot N.N."/>
        </authorList>
    </citation>
    <scope>NUCLEOTIDE SEQUENCE [LARGE SCALE GENOMIC DNA]</scope>
    <source>
        <strain evidence="2">DSM 15758</strain>
    </source>
</reference>
<dbReference type="EMBL" id="FMWB01000037">
    <property type="protein sequence ID" value="SCZ48858.1"/>
    <property type="molecule type" value="Genomic_DNA"/>
</dbReference>
<comment type="caution">
    <text evidence="1">The sequence shown here is derived from an EMBL/GenBank/DDBJ whole genome shotgun (WGS) entry which is preliminary data.</text>
</comment>
<evidence type="ECO:0000313" key="2">
    <source>
        <dbReference type="Proteomes" id="UP000183046"/>
    </source>
</evidence>
<dbReference type="OrthoDB" id="7006679at2"/>
<gene>
    <name evidence="1" type="ORF">SAMN05216279_13712</name>
</gene>
<proteinExistence type="predicted"/>
<accession>A0A1G5PHK2</accession>
<sequence length="251" mass="28540">MRYQPTQSPVVDALLFPYRAPEAYRTRADYEQLDRLQREALQDRQREFAQRLHGVMQDGPCSLRSFPSRAADTAWQDLPRFHHAAQFIPFERSTPAAGQDYFTAPPASLADYEGFDVGEDLPAPAESPAVPLKAERRAPASAASSDVIDWSDAKEGVVKRHGRYRYRFERNSSFSYLVRLDTGGDVWGIELQQVVNELNIEVGDRVQLKRMGKETVEVDEKILDADGNPTGTRKKHVTRTIWRGRILQKHA</sequence>
<organism evidence="1 2">
    <name type="scientific">Pseudomonas oryzihabitans</name>
    <dbReference type="NCBI Taxonomy" id="47885"/>
    <lineage>
        <taxon>Bacteria</taxon>
        <taxon>Pseudomonadati</taxon>
        <taxon>Pseudomonadota</taxon>
        <taxon>Gammaproteobacteria</taxon>
        <taxon>Pseudomonadales</taxon>
        <taxon>Pseudomonadaceae</taxon>
        <taxon>Pseudomonas</taxon>
    </lineage>
</organism>
<dbReference type="RefSeq" id="WP_074585431.1">
    <property type="nucleotide sequence ID" value="NZ_FMWB01000037.1"/>
</dbReference>
<dbReference type="AlphaFoldDB" id="A0A1G5PHK2"/>
<name>A0A1G5PHK2_9PSED</name>
<evidence type="ECO:0000313" key="1">
    <source>
        <dbReference type="EMBL" id="SCZ48858.1"/>
    </source>
</evidence>
<dbReference type="Proteomes" id="UP000183046">
    <property type="component" value="Unassembled WGS sequence"/>
</dbReference>
<protein>
    <submittedName>
        <fullName evidence="1">Uncharacterized protein</fullName>
    </submittedName>
</protein>